<keyword evidence="3" id="KW-1185">Reference proteome</keyword>
<proteinExistence type="predicted"/>
<reference evidence="2 3" key="1">
    <citation type="submission" date="2018-10" db="EMBL/GenBank/DDBJ databases">
        <title>A high-quality apple genome assembly.</title>
        <authorList>
            <person name="Hu J."/>
        </authorList>
    </citation>
    <scope>NUCLEOTIDE SEQUENCE [LARGE SCALE GENOMIC DNA]</scope>
    <source>
        <strain evidence="3">cv. HFTH1</strain>
        <tissue evidence="2">Young leaf</tissue>
    </source>
</reference>
<keyword evidence="1" id="KW-1133">Transmembrane helix</keyword>
<dbReference type="Proteomes" id="UP000290289">
    <property type="component" value="Chromosome 16"/>
</dbReference>
<evidence type="ECO:0000313" key="3">
    <source>
        <dbReference type="Proteomes" id="UP000290289"/>
    </source>
</evidence>
<gene>
    <name evidence="2" type="ORF">DVH24_018839</name>
</gene>
<comment type="caution">
    <text evidence="2">The sequence shown here is derived from an EMBL/GenBank/DDBJ whole genome shotgun (WGS) entry which is preliminary data.</text>
</comment>
<evidence type="ECO:0000256" key="1">
    <source>
        <dbReference type="SAM" id="Phobius"/>
    </source>
</evidence>
<name>A0A498HMI8_MALDO</name>
<keyword evidence="1" id="KW-0812">Transmembrane</keyword>
<keyword evidence="1" id="KW-0472">Membrane</keyword>
<sequence>MFSLIRCKFPQQYYEFLDYFKPSDKPIFLKICGESACWLRSLGVFYLGALSAWFHVKFPHLTCVQLDIDGDFIYFLADAAVIAVKVISFLVLSLRFQFVKLLMFICLAPCNFSIEIPIIYAHLLFKQKTNGDDLVAMFGL</sequence>
<evidence type="ECO:0000313" key="2">
    <source>
        <dbReference type="EMBL" id="RXH71484.1"/>
    </source>
</evidence>
<feature type="transmembrane region" description="Helical" evidence="1">
    <location>
        <begin position="72"/>
        <end position="94"/>
    </location>
</feature>
<dbReference type="EMBL" id="RDQH01000342">
    <property type="protein sequence ID" value="RXH71484.1"/>
    <property type="molecule type" value="Genomic_DNA"/>
</dbReference>
<accession>A0A498HMI8</accession>
<organism evidence="2 3">
    <name type="scientific">Malus domestica</name>
    <name type="common">Apple</name>
    <name type="synonym">Pyrus malus</name>
    <dbReference type="NCBI Taxonomy" id="3750"/>
    <lineage>
        <taxon>Eukaryota</taxon>
        <taxon>Viridiplantae</taxon>
        <taxon>Streptophyta</taxon>
        <taxon>Embryophyta</taxon>
        <taxon>Tracheophyta</taxon>
        <taxon>Spermatophyta</taxon>
        <taxon>Magnoliopsida</taxon>
        <taxon>eudicotyledons</taxon>
        <taxon>Gunneridae</taxon>
        <taxon>Pentapetalae</taxon>
        <taxon>rosids</taxon>
        <taxon>fabids</taxon>
        <taxon>Rosales</taxon>
        <taxon>Rosaceae</taxon>
        <taxon>Amygdaloideae</taxon>
        <taxon>Maleae</taxon>
        <taxon>Malus</taxon>
    </lineage>
</organism>
<feature type="transmembrane region" description="Helical" evidence="1">
    <location>
        <begin position="101"/>
        <end position="125"/>
    </location>
</feature>
<dbReference type="AlphaFoldDB" id="A0A498HMI8"/>
<feature type="transmembrane region" description="Helical" evidence="1">
    <location>
        <begin position="37"/>
        <end position="56"/>
    </location>
</feature>
<protein>
    <submittedName>
        <fullName evidence="2">Uncharacterized protein</fullName>
    </submittedName>
</protein>